<sequence>MEAIQAVCKKILWLMLLCVCSSTYATELPSLHSKDEVSPHKFFMYSDTQTNSEQFEVWTIDSGYSYSIHESLDIYIGARLDNAESSTNNGFLSGVSYKVSERVSVKSSLRGYQYEDKETTHDGMAAEISSRVKISDNLDVHATFDFHKIQQGVEVGLGFRF</sequence>
<keyword evidence="1" id="KW-0732">Signal</keyword>
<dbReference type="PIRSF" id="PIRSF028680">
    <property type="entry name" value="UCP028680"/>
    <property type="match status" value="1"/>
</dbReference>
<dbReference type="Proteomes" id="UP000838160">
    <property type="component" value="Unassembled WGS sequence"/>
</dbReference>
<keyword evidence="3" id="KW-1185">Reference proteome</keyword>
<proteinExistence type="predicted"/>
<evidence type="ECO:0000256" key="1">
    <source>
        <dbReference type="SAM" id="SignalP"/>
    </source>
</evidence>
<comment type="caution">
    <text evidence="2">The sequence shown here is derived from an EMBL/GenBank/DDBJ whole genome shotgun (WGS) entry which is preliminary data.</text>
</comment>
<evidence type="ECO:0000313" key="2">
    <source>
        <dbReference type="EMBL" id="CAH0527050.1"/>
    </source>
</evidence>
<organism evidence="2 3">
    <name type="scientific">Vibrio hippocampi</name>
    <dbReference type="NCBI Taxonomy" id="654686"/>
    <lineage>
        <taxon>Bacteria</taxon>
        <taxon>Pseudomonadati</taxon>
        <taxon>Pseudomonadota</taxon>
        <taxon>Gammaproteobacteria</taxon>
        <taxon>Vibrionales</taxon>
        <taxon>Vibrionaceae</taxon>
        <taxon>Vibrio</taxon>
    </lineage>
</organism>
<dbReference type="SUPFAM" id="SSF56925">
    <property type="entry name" value="OMPA-like"/>
    <property type="match status" value="1"/>
</dbReference>
<dbReference type="EMBL" id="CAKLCM010000002">
    <property type="protein sequence ID" value="CAH0527050.1"/>
    <property type="molecule type" value="Genomic_DNA"/>
</dbReference>
<gene>
    <name evidence="2" type="ORF">VHP8226_02391</name>
</gene>
<reference evidence="2" key="1">
    <citation type="submission" date="2021-12" db="EMBL/GenBank/DDBJ databases">
        <authorList>
            <person name="Rodrigo-Torres L."/>
            <person name="Arahal R. D."/>
            <person name="Lucena T."/>
        </authorList>
    </citation>
    <scope>NUCLEOTIDE SEQUENCE</scope>
    <source>
        <strain evidence="2">CECT 8226</strain>
    </source>
</reference>
<feature type="signal peptide" evidence="1">
    <location>
        <begin position="1"/>
        <end position="25"/>
    </location>
</feature>
<protein>
    <submittedName>
        <fullName evidence="2">Uncharacterized protein</fullName>
    </submittedName>
</protein>
<feature type="chain" id="PRO_5046220569" evidence="1">
    <location>
        <begin position="26"/>
        <end position="161"/>
    </location>
</feature>
<dbReference type="InterPro" id="IPR016895">
    <property type="entry name" value="UCP028680"/>
</dbReference>
<dbReference type="RefSeq" id="WP_237485217.1">
    <property type="nucleotide sequence ID" value="NZ_CAKLCM010000002.1"/>
</dbReference>
<evidence type="ECO:0000313" key="3">
    <source>
        <dbReference type="Proteomes" id="UP000838160"/>
    </source>
</evidence>
<accession>A0ABM8ZJH6</accession>
<name>A0ABM8ZJH6_9VIBR</name>
<dbReference type="InterPro" id="IPR011250">
    <property type="entry name" value="OMP/PagP_B-barrel"/>
</dbReference>